<dbReference type="Proteomes" id="UP000426444">
    <property type="component" value="Chromosome"/>
</dbReference>
<dbReference type="CDD" id="cd00085">
    <property type="entry name" value="HNHc"/>
    <property type="match status" value="1"/>
</dbReference>
<evidence type="ECO:0000256" key="4">
    <source>
        <dbReference type="ARBA" id="ARBA00040194"/>
    </source>
</evidence>
<name>A0A6I6DGJ7_9FIRM</name>
<evidence type="ECO:0000313" key="6">
    <source>
        <dbReference type="EMBL" id="QGT99520.1"/>
    </source>
</evidence>
<dbReference type="InterPro" id="IPR003615">
    <property type="entry name" value="HNH_nuc"/>
</dbReference>
<dbReference type="GO" id="GO:0008270">
    <property type="term" value="F:zinc ion binding"/>
    <property type="evidence" value="ECO:0007669"/>
    <property type="project" value="InterPro"/>
</dbReference>
<accession>A0A6I6DGJ7</accession>
<dbReference type="Gene3D" id="1.10.30.50">
    <property type="match status" value="1"/>
</dbReference>
<dbReference type="InterPro" id="IPR002711">
    <property type="entry name" value="HNH"/>
</dbReference>
<evidence type="ECO:0000256" key="2">
    <source>
        <dbReference type="ARBA" id="ARBA00022801"/>
    </source>
</evidence>
<dbReference type="GO" id="GO:0003676">
    <property type="term" value="F:nucleic acid binding"/>
    <property type="evidence" value="ECO:0007669"/>
    <property type="project" value="InterPro"/>
</dbReference>
<dbReference type="GO" id="GO:0005829">
    <property type="term" value="C:cytosol"/>
    <property type="evidence" value="ECO:0007669"/>
    <property type="project" value="TreeGrafter"/>
</dbReference>
<feature type="domain" description="HNH nuclease" evidence="5">
    <location>
        <begin position="43"/>
        <end position="99"/>
    </location>
</feature>
<evidence type="ECO:0000313" key="7">
    <source>
        <dbReference type="Proteomes" id="UP000426444"/>
    </source>
</evidence>
<keyword evidence="1" id="KW-0540">Nuclease</keyword>
<dbReference type="RefSeq" id="WP_156203408.1">
    <property type="nucleotide sequence ID" value="NZ_CP046457.1"/>
</dbReference>
<sequence length="113" mass="13546">MPYKPKTPCRYPGCPELTTNTYCKFHTNDRPSAASRGYDSRWRKARKRFLKANPLCRYCEKEGRITPATVVDHIVPHRGDEKLFWDEGNWQPLCKRCHDRKTRTKDQYQEYSY</sequence>
<gene>
    <name evidence="6" type="ORF">SYNTR_0927</name>
</gene>
<dbReference type="SMART" id="SM00507">
    <property type="entry name" value="HNHc"/>
    <property type="match status" value="1"/>
</dbReference>
<evidence type="ECO:0000259" key="5">
    <source>
        <dbReference type="SMART" id="SM00507"/>
    </source>
</evidence>
<proteinExistence type="inferred from homology"/>
<organism evidence="6 7">
    <name type="scientific">Candidatus Syntrophocurvum alkaliphilum</name>
    <dbReference type="NCBI Taxonomy" id="2293317"/>
    <lineage>
        <taxon>Bacteria</taxon>
        <taxon>Bacillati</taxon>
        <taxon>Bacillota</taxon>
        <taxon>Clostridia</taxon>
        <taxon>Eubacteriales</taxon>
        <taxon>Syntrophomonadaceae</taxon>
        <taxon>Candidatus Syntrophocurvum</taxon>
    </lineage>
</organism>
<dbReference type="GO" id="GO:0016787">
    <property type="term" value="F:hydrolase activity"/>
    <property type="evidence" value="ECO:0007669"/>
    <property type="project" value="UniProtKB-KW"/>
</dbReference>
<dbReference type="AlphaFoldDB" id="A0A6I6DGJ7"/>
<dbReference type="EMBL" id="CP046457">
    <property type="protein sequence ID" value="QGT99520.1"/>
    <property type="molecule type" value="Genomic_DNA"/>
</dbReference>
<protein>
    <recommendedName>
        <fullName evidence="4">Putative HNH nuclease YajD</fullName>
    </recommendedName>
</protein>
<dbReference type="PANTHER" id="PTHR41286">
    <property type="entry name" value="HNH NUCLEASE YAJD-RELATED"/>
    <property type="match status" value="1"/>
</dbReference>
<dbReference type="KEGG" id="salq:SYNTR_0927"/>
<evidence type="ECO:0000256" key="1">
    <source>
        <dbReference type="ARBA" id="ARBA00022722"/>
    </source>
</evidence>
<evidence type="ECO:0000256" key="3">
    <source>
        <dbReference type="ARBA" id="ARBA00038412"/>
    </source>
</evidence>
<keyword evidence="7" id="KW-1185">Reference proteome</keyword>
<reference evidence="7" key="1">
    <citation type="journal article" date="2019" name="Microbiology">
        <title>Complete Genome Sequence of an Uncultured Bacterium of the Candidate Phylum Bipolaricaulota.</title>
        <authorList>
            <person name="Kadnikov V.V."/>
            <person name="Mardanov A.V."/>
            <person name="Beletsky A.V."/>
            <person name="Frank Y.A."/>
            <person name="Karnachuk O.V."/>
            <person name="Ravin N.V."/>
        </authorList>
    </citation>
    <scope>NUCLEOTIDE SEQUENCE [LARGE SCALE GENOMIC DNA]</scope>
</reference>
<dbReference type="GO" id="GO:0004519">
    <property type="term" value="F:endonuclease activity"/>
    <property type="evidence" value="ECO:0007669"/>
    <property type="project" value="InterPro"/>
</dbReference>
<dbReference type="PANTHER" id="PTHR41286:SF1">
    <property type="entry name" value="HNH NUCLEASE YAJD-RELATED"/>
    <property type="match status" value="1"/>
</dbReference>
<dbReference type="Pfam" id="PF01844">
    <property type="entry name" value="HNH"/>
    <property type="match status" value="1"/>
</dbReference>
<dbReference type="OrthoDB" id="9779761at2"/>
<comment type="similarity">
    <text evidence="3">Belongs to the HNH nuclease family.</text>
</comment>
<keyword evidence="2" id="KW-0378">Hydrolase</keyword>